<dbReference type="NCBIfam" id="TIGR01537">
    <property type="entry name" value="portal_HK97"/>
    <property type="match status" value="1"/>
</dbReference>
<dbReference type="Proteomes" id="UP000609849">
    <property type="component" value="Unassembled WGS sequence"/>
</dbReference>
<sequence>MRMLGISPDISGDIKGEITYFTCLRVLSETLGKLPLKLYQETENGTVKAKNNTYNIIKLRPNPYINPTMFWSTVERNRNHFGNAYVYCNWMGTQLKDLWILQSDHVRIMIDNKGYFGNKDAIYYIYNDPKTCKEYIFHQDNILHFKTSHTFNGIVGIAVQDILRNSIDGGLESQNFMNNLYKTGLTGKAILQFSDEMSQAQIQKFLSKLNEYASGANNAGKVMPIPYGMKLTPLDIKLTDSQFFELKKYNALQIASAFGIQPNFLNNYDKSSYSNSESQQLSFLINTMQFILKQYEEEITYKLLSREQINQGYYFKFNEGALLRADSQTQKDTLCGYVNNGIYTPNEARLLLNMPTKEGGDILMCNGNYIPITEVGNQYEKGGVINE</sequence>
<evidence type="ECO:0000313" key="1">
    <source>
        <dbReference type="EMBL" id="MBC5996444.1"/>
    </source>
</evidence>
<dbReference type="EMBL" id="JACRWE010000003">
    <property type="protein sequence ID" value="MBC5996444.1"/>
    <property type="molecule type" value="Genomic_DNA"/>
</dbReference>
<keyword evidence="2" id="KW-1185">Reference proteome</keyword>
<organism evidence="1 2">
    <name type="scientific">Romboutsia faecis</name>
    <dbReference type="NCBI Taxonomy" id="2764597"/>
    <lineage>
        <taxon>Bacteria</taxon>
        <taxon>Bacillati</taxon>
        <taxon>Bacillota</taxon>
        <taxon>Clostridia</taxon>
        <taxon>Peptostreptococcales</taxon>
        <taxon>Peptostreptococcaceae</taxon>
        <taxon>Romboutsia</taxon>
    </lineage>
</organism>
<dbReference type="InterPro" id="IPR006944">
    <property type="entry name" value="Phage/GTA_portal"/>
</dbReference>
<dbReference type="InterPro" id="IPR006427">
    <property type="entry name" value="Portal_HK97"/>
</dbReference>
<protein>
    <submittedName>
        <fullName evidence="1">Phage portal protein</fullName>
    </submittedName>
</protein>
<name>A0ABR7JND9_9FIRM</name>
<gene>
    <name evidence="1" type="ORF">H8923_06685</name>
</gene>
<comment type="caution">
    <text evidence="1">The sequence shown here is derived from an EMBL/GenBank/DDBJ whole genome shotgun (WGS) entry which is preliminary data.</text>
</comment>
<evidence type="ECO:0000313" key="2">
    <source>
        <dbReference type="Proteomes" id="UP000609849"/>
    </source>
</evidence>
<dbReference type="Pfam" id="PF04860">
    <property type="entry name" value="Phage_portal"/>
    <property type="match status" value="1"/>
</dbReference>
<reference evidence="1 2" key="1">
    <citation type="submission" date="2020-08" db="EMBL/GenBank/DDBJ databases">
        <authorList>
            <person name="Liu C."/>
            <person name="Sun Q."/>
        </authorList>
    </citation>
    <scope>NUCLEOTIDE SEQUENCE [LARGE SCALE GENOMIC DNA]</scope>
    <source>
        <strain evidence="1 2">NSJ-18</strain>
    </source>
</reference>
<proteinExistence type="predicted"/>
<accession>A0ABR7JND9</accession>